<keyword evidence="3" id="KW-1185">Reference proteome</keyword>
<feature type="compositionally biased region" description="Low complexity" evidence="1">
    <location>
        <begin position="486"/>
        <end position="501"/>
    </location>
</feature>
<dbReference type="AlphaFoldDB" id="A0A7W7L9T4"/>
<protein>
    <submittedName>
        <fullName evidence="2">Uncharacterized protein</fullName>
    </submittedName>
</protein>
<reference evidence="2 3" key="1">
    <citation type="submission" date="2020-08" db="EMBL/GenBank/DDBJ databases">
        <title>Genomic Encyclopedia of Type Strains, Phase III (KMG-III): the genomes of soil and plant-associated and newly described type strains.</title>
        <authorList>
            <person name="Whitman W."/>
        </authorList>
    </citation>
    <scope>NUCLEOTIDE SEQUENCE [LARGE SCALE GENOMIC DNA]</scope>
    <source>
        <strain evidence="2 3">CECT 3265</strain>
    </source>
</reference>
<dbReference type="EMBL" id="JACHJG010000003">
    <property type="protein sequence ID" value="MBB4886027.1"/>
    <property type="molecule type" value="Genomic_DNA"/>
</dbReference>
<feature type="region of interest" description="Disordered" evidence="1">
    <location>
        <begin position="423"/>
        <end position="471"/>
    </location>
</feature>
<name>A0A7W7L9T4_STRNE</name>
<gene>
    <name evidence="2" type="ORF">FHS38_002056</name>
</gene>
<accession>A0A7W7L9T4</accession>
<feature type="compositionally biased region" description="Basic and acidic residues" evidence="1">
    <location>
        <begin position="536"/>
        <end position="580"/>
    </location>
</feature>
<evidence type="ECO:0000256" key="1">
    <source>
        <dbReference type="SAM" id="MobiDB-lite"/>
    </source>
</evidence>
<dbReference type="Proteomes" id="UP000556436">
    <property type="component" value="Unassembled WGS sequence"/>
</dbReference>
<organism evidence="2 3">
    <name type="scientific">Streptomyces netropsis</name>
    <name type="common">Streptoverticillium netropsis</name>
    <dbReference type="NCBI Taxonomy" id="55404"/>
    <lineage>
        <taxon>Bacteria</taxon>
        <taxon>Bacillati</taxon>
        <taxon>Actinomycetota</taxon>
        <taxon>Actinomycetes</taxon>
        <taxon>Kitasatosporales</taxon>
        <taxon>Streptomycetaceae</taxon>
        <taxon>Streptomyces</taxon>
    </lineage>
</organism>
<comment type="caution">
    <text evidence="2">The sequence shown here is derived from an EMBL/GenBank/DDBJ whole genome shotgun (WGS) entry which is preliminary data.</text>
</comment>
<sequence>MSDGLIVPTGIPQFTGNLGGLEKQSKSLAADAKLFRDSGAAVHSSFQGLSACYKAPEADKLFATTAPVATKSDGFADDLEKVSSALDAYASEVRPLADKLATLKEQAIAFVASVEDDDDWRKDKKKTDRNDELWHSVNATVDAFHAAERTCHDKIVALVGGTSLIADDGSHKSNMYGYKASDLDRAEETPWGSMAEREYTGLAWLRHQVKSYVWDGFVMDGIVGTAKGVATLFGSEGWGKAGEAWTGLAKLATGVVITMSPLSGAYWMASDDQLPGWFRESRTTMKQGGKAFVAYDQWGKNPARAAGGVTFNVLTAITGGAGAAAKGGAVAKTFAAAGKVGRLIDPMTYVGKAGKFAFVKVGDLMSSLKTLNPGTSLRIAGETFRLADEASAAKLAERPAGLPDEAAPLVDNKGRPVYLNPKTGELFDEHGKVKQPAESVPKEGSAAERAAEHARAPQPDRALVGAGARAGSDVTASAGRAIDNLPGSAAHHPPGGAASHQPGGGSADDLGRRPTNGHDDPTQRSHEGSSQPHNDGPSERPGNDAPHEPEHGTPGREEHGTPAHGDRDGHAAHDGPEGHGPKSGWGGAGWIEVPKNAEDLAVHNAAAKVYEEIRGTPNSYDLPKIAEHTGVDRSVLKQVKTHLFRSQHEVALGPGDVRRGAFTPYPHIAELWKGATEGTLSKAQKTQFRHLMAHEYVESQLMKAGMPYISPNPGAWVPDGPGAWRKANFSPNNALNFGAHDVAPKEIGGSLRHWKRSMGLKIPSVIIARDLSNLDDVVKAAIEELNKKGWSLK</sequence>
<dbReference type="RefSeq" id="WP_184733008.1">
    <property type="nucleotide sequence ID" value="NZ_BMRW01000003.1"/>
</dbReference>
<feature type="region of interest" description="Disordered" evidence="1">
    <location>
        <begin position="483"/>
        <end position="590"/>
    </location>
</feature>
<feature type="compositionally biased region" description="Basic and acidic residues" evidence="1">
    <location>
        <begin position="445"/>
        <end position="455"/>
    </location>
</feature>
<evidence type="ECO:0000313" key="2">
    <source>
        <dbReference type="EMBL" id="MBB4886027.1"/>
    </source>
</evidence>
<evidence type="ECO:0000313" key="3">
    <source>
        <dbReference type="Proteomes" id="UP000556436"/>
    </source>
</evidence>
<feature type="compositionally biased region" description="Basic and acidic residues" evidence="1">
    <location>
        <begin position="509"/>
        <end position="527"/>
    </location>
</feature>
<proteinExistence type="predicted"/>